<dbReference type="SUPFAM" id="SSF55874">
    <property type="entry name" value="ATPase domain of HSP90 chaperone/DNA topoisomerase II/histidine kinase"/>
    <property type="match status" value="1"/>
</dbReference>
<gene>
    <name evidence="2" type="ORF">ATO8_11874</name>
</gene>
<evidence type="ECO:0000256" key="1">
    <source>
        <dbReference type="SAM" id="MobiDB-lite"/>
    </source>
</evidence>
<evidence type="ECO:0000313" key="2">
    <source>
        <dbReference type="EMBL" id="ETW12715.1"/>
    </source>
</evidence>
<dbReference type="Pfam" id="PF13589">
    <property type="entry name" value="HATPase_c_3"/>
    <property type="match status" value="1"/>
</dbReference>
<dbReference type="PANTHER" id="PTHR23336:SF76">
    <property type="entry name" value="MORC S5 DOMAIN-CONTAINING PROTEIN"/>
    <property type="match status" value="1"/>
</dbReference>
<reference evidence="2 3" key="1">
    <citation type="journal article" date="2014" name="Antonie Van Leeuwenhoek">
        <title>Roseivivax atlanticus sp. nov., isolated from surface seawater of the Atlantic Ocean.</title>
        <authorList>
            <person name="Li G."/>
            <person name="Lai Q."/>
            <person name="Liu X."/>
            <person name="Sun F."/>
            <person name="Shao Z."/>
        </authorList>
    </citation>
    <scope>NUCLEOTIDE SEQUENCE [LARGE SCALE GENOMIC DNA]</scope>
    <source>
        <strain evidence="2 3">22II-s10s</strain>
    </source>
</reference>
<sequence>MNEATTQSIGSQASASATSEMSPDRIPMVLTGQALLSLRDSGHSLPTALAEPIDNSLETRASKVAIHLEKGIVNGRGVVSQIAISDDGDGMDPETLHHYLQIGYSSRYMRTDTIGKYGVGAKLAALNFAKRIDVFSRQSAKDPWLHVSFDLDDALSKESEQGHSVGIDAPRADDVPVELQQYLPAEKGTLVVWGRIDKLEDGRVFGSFDELVVDVQKELSRIYREFISGGIKFEVNGTMLKAHDPLLLLEDTWADSVLSKETKKAGGVKKSHFPATLIADEQVKVRDTSARVRITLYPEEVTRERGKGGDKLAQKLRVPENQGAISFMRKGREIAYTNVPRILPRGVQDPDRFIGIEVAFDPKLDDYFGVRNVKRGVEPHGELRDKIRELLKRFIDTARRMLDDRWGEVDKTTKRENGEFSPVMERVKDADSKMPKGPRHEVDPEKEKEALEDLARDTGHDTADDKKAYLEKIRGLPFVLEPVDFPGKQFIDVLHLSDTVVIRLNTRHRFYRELWQPLDEIAKRSPGAISGEDAARAARRAVEGLALMVVAFGKAESMDADPSKYQDLTMYWGQFVGTLMGKVKDV</sequence>
<protein>
    <recommendedName>
        <fullName evidence="4">ATP-binding protein</fullName>
    </recommendedName>
</protein>
<dbReference type="Proteomes" id="UP000019063">
    <property type="component" value="Unassembled WGS sequence"/>
</dbReference>
<proteinExistence type="predicted"/>
<dbReference type="InterPro" id="IPR036890">
    <property type="entry name" value="HATPase_C_sf"/>
</dbReference>
<dbReference type="STRING" id="1379903.ATO8_11874"/>
<evidence type="ECO:0000313" key="3">
    <source>
        <dbReference type="Proteomes" id="UP000019063"/>
    </source>
</evidence>
<dbReference type="AlphaFoldDB" id="W4HL51"/>
<feature type="region of interest" description="Disordered" evidence="1">
    <location>
        <begin position="428"/>
        <end position="448"/>
    </location>
</feature>
<dbReference type="eggNOG" id="COG0323">
    <property type="taxonomic scope" value="Bacteria"/>
</dbReference>
<dbReference type="EMBL" id="AQQW01000006">
    <property type="protein sequence ID" value="ETW12715.1"/>
    <property type="molecule type" value="Genomic_DNA"/>
</dbReference>
<dbReference type="Gene3D" id="3.30.565.10">
    <property type="entry name" value="Histidine kinase-like ATPase, C-terminal domain"/>
    <property type="match status" value="1"/>
</dbReference>
<comment type="caution">
    <text evidence="2">The sequence shown here is derived from an EMBL/GenBank/DDBJ whole genome shotgun (WGS) entry which is preliminary data.</text>
</comment>
<accession>W4HL51</accession>
<dbReference type="PANTHER" id="PTHR23336">
    <property type="entry name" value="ZINC FINGER CW-TYPE COILED-COIL DOMAIN PROTEIN 3"/>
    <property type="match status" value="1"/>
</dbReference>
<dbReference type="RefSeq" id="WP_051487735.1">
    <property type="nucleotide sequence ID" value="NZ_AQQW01000006.1"/>
</dbReference>
<feature type="compositionally biased region" description="Polar residues" evidence="1">
    <location>
        <begin position="1"/>
        <end position="21"/>
    </location>
</feature>
<keyword evidence="3" id="KW-1185">Reference proteome</keyword>
<evidence type="ECO:0008006" key="4">
    <source>
        <dbReference type="Google" id="ProtNLM"/>
    </source>
</evidence>
<feature type="region of interest" description="Disordered" evidence="1">
    <location>
        <begin position="1"/>
        <end position="24"/>
    </location>
</feature>
<name>W4HL51_9RHOB</name>
<organism evidence="2 3">
    <name type="scientific">Roseivivax marinus</name>
    <dbReference type="NCBI Taxonomy" id="1379903"/>
    <lineage>
        <taxon>Bacteria</taxon>
        <taxon>Pseudomonadati</taxon>
        <taxon>Pseudomonadota</taxon>
        <taxon>Alphaproteobacteria</taxon>
        <taxon>Rhodobacterales</taxon>
        <taxon>Roseobacteraceae</taxon>
        <taxon>Roseivivax</taxon>
    </lineage>
</organism>
<dbReference type="InterPro" id="IPR045261">
    <property type="entry name" value="MORC_ATPase"/>
</dbReference>
<dbReference type="GO" id="GO:0016887">
    <property type="term" value="F:ATP hydrolysis activity"/>
    <property type="evidence" value="ECO:0007669"/>
    <property type="project" value="InterPro"/>
</dbReference>